<dbReference type="GO" id="GO:0004674">
    <property type="term" value="F:protein serine/threonine kinase activity"/>
    <property type="evidence" value="ECO:0007669"/>
    <property type="project" value="UniProtKB-EC"/>
</dbReference>
<dbReference type="PANTHER" id="PTHR11909">
    <property type="entry name" value="CASEIN KINASE-RELATED"/>
    <property type="match status" value="1"/>
</dbReference>
<dbReference type="FunFam" id="1.10.510.10:FF:001132">
    <property type="entry name" value="Casein kinase I-like protein"/>
    <property type="match status" value="1"/>
</dbReference>
<sequence>MALTGRTAQAAYTRCDMAAPLPPPPPYPHVNVAVGTVSPHHTHTQYPFDNQRTQQHLQFGTAPTAMAIGTIVATEVPQNIVQPPPHEPLHPHHGAHQTRFIFGGRFTLYERLGSGGFGEVYRAEERNQVARIAVKVEQVTDSNARPEQSFLFHEAKVMQEIHKSIQANLSTQEQQRLMQLQREQPCGRNNQHADHEAAAAADAVSQQRVGIAKLKYYGQDGLSRVLIMSLHGQSVANVHRQQGCLSLFATVMIADQVLSSLEHVHRAGYVHADLKPDNILFGREDPEQLYLVDFGLSVRFRDRKGKHRPLITNRGFVGTPRYASLRTHIGYTLSRRDDIEQLVYVMIYLFRGRLPWSGLCIHDPTSKEKRIAQMKAETPLDLICAGCPEAFRDLLNYARCMEFEEEPQYQFLHVLLCSLRDSCTIDACSEPNCVSANVCGGVRPPVLIPNLNINRRLLPQNHAGSGVADVSAVAVAAEREQLVKNTNITSDNADQIGGIAENPMMSSPGTGAPAFLSDAIGQGFLSGNGTDAGPLSPRIDCLNDQQLSPMLLDLQLPSGSPQLKQMR</sequence>
<dbReference type="InterPro" id="IPR000719">
    <property type="entry name" value="Prot_kinase_dom"/>
</dbReference>
<dbReference type="KEGG" id="phet:94289436"/>
<dbReference type="AlphaFoldDB" id="A0A836HYU7"/>
<dbReference type="OrthoDB" id="5579860at2759"/>
<dbReference type="PROSITE" id="PS00108">
    <property type="entry name" value="PROTEIN_KINASE_ST"/>
    <property type="match status" value="1"/>
</dbReference>
<dbReference type="InterPro" id="IPR008271">
    <property type="entry name" value="Ser/Thr_kinase_AS"/>
</dbReference>
<organism evidence="6 7">
    <name type="scientific">Porcisia hertigi</name>
    <dbReference type="NCBI Taxonomy" id="2761500"/>
    <lineage>
        <taxon>Eukaryota</taxon>
        <taxon>Discoba</taxon>
        <taxon>Euglenozoa</taxon>
        <taxon>Kinetoplastea</taxon>
        <taxon>Metakinetoplastina</taxon>
        <taxon>Trypanosomatida</taxon>
        <taxon>Trypanosomatidae</taxon>
        <taxon>Leishmaniinae</taxon>
        <taxon>Porcisia</taxon>
    </lineage>
</organism>
<gene>
    <name evidence="6" type="ORF">JKF63_03355</name>
</gene>
<evidence type="ECO:0000256" key="3">
    <source>
        <dbReference type="ARBA" id="ARBA00022840"/>
    </source>
</evidence>
<evidence type="ECO:0000256" key="1">
    <source>
        <dbReference type="ARBA" id="ARBA00012513"/>
    </source>
</evidence>
<feature type="domain" description="Protein kinase" evidence="5">
    <location>
        <begin position="106"/>
        <end position="416"/>
    </location>
</feature>
<evidence type="ECO:0000313" key="7">
    <source>
        <dbReference type="Proteomes" id="UP000674318"/>
    </source>
</evidence>
<proteinExistence type="predicted"/>
<evidence type="ECO:0000256" key="4">
    <source>
        <dbReference type="PROSITE-ProRule" id="PRU10141"/>
    </source>
</evidence>
<keyword evidence="3 4" id="KW-0067">ATP-binding</keyword>
<dbReference type="SUPFAM" id="SSF56112">
    <property type="entry name" value="Protein kinase-like (PK-like)"/>
    <property type="match status" value="1"/>
</dbReference>
<dbReference type="GeneID" id="94289436"/>
<dbReference type="EC" id="2.7.11.1" evidence="1"/>
<feature type="binding site" evidence="4">
    <location>
        <position position="135"/>
    </location>
    <ligand>
        <name>ATP</name>
        <dbReference type="ChEBI" id="CHEBI:30616"/>
    </ligand>
</feature>
<comment type="caution">
    <text evidence="6">The sequence shown here is derived from an EMBL/GenBank/DDBJ whole genome shotgun (WGS) entry which is preliminary data.</text>
</comment>
<dbReference type="InterPro" id="IPR050235">
    <property type="entry name" value="CK1_Ser-Thr_kinase"/>
</dbReference>
<evidence type="ECO:0000259" key="5">
    <source>
        <dbReference type="PROSITE" id="PS50011"/>
    </source>
</evidence>
<name>A0A836HYU7_9TRYP</name>
<reference evidence="6 7" key="1">
    <citation type="submission" date="2021-02" db="EMBL/GenBank/DDBJ databases">
        <title>Porcisia hertigi Genome sequencing and assembly.</title>
        <authorList>
            <person name="Almutairi H."/>
            <person name="Gatherer D."/>
        </authorList>
    </citation>
    <scope>NUCLEOTIDE SEQUENCE [LARGE SCALE GENOMIC DNA]</scope>
    <source>
        <strain evidence="6 7">C119</strain>
    </source>
</reference>
<accession>A0A836HYU7</accession>
<dbReference type="InterPro" id="IPR011009">
    <property type="entry name" value="Kinase-like_dom_sf"/>
</dbReference>
<evidence type="ECO:0000256" key="2">
    <source>
        <dbReference type="ARBA" id="ARBA00022741"/>
    </source>
</evidence>
<dbReference type="SMART" id="SM00220">
    <property type="entry name" value="S_TKc"/>
    <property type="match status" value="1"/>
</dbReference>
<dbReference type="GO" id="GO:0005524">
    <property type="term" value="F:ATP binding"/>
    <property type="evidence" value="ECO:0007669"/>
    <property type="project" value="UniProtKB-UniRule"/>
</dbReference>
<dbReference type="RefSeq" id="XP_067756149.1">
    <property type="nucleotide sequence ID" value="XM_067899359.1"/>
</dbReference>
<evidence type="ECO:0000313" key="6">
    <source>
        <dbReference type="EMBL" id="KAG5501526.1"/>
    </source>
</evidence>
<protein>
    <recommendedName>
        <fullName evidence="1">non-specific serine/threonine protein kinase</fullName>
        <ecNumber evidence="1">2.7.11.1</ecNumber>
    </recommendedName>
</protein>
<dbReference type="Gene3D" id="1.10.510.10">
    <property type="entry name" value="Transferase(Phosphotransferase) domain 1"/>
    <property type="match status" value="1"/>
</dbReference>
<dbReference type="Proteomes" id="UP000674318">
    <property type="component" value="Unassembled WGS sequence"/>
</dbReference>
<dbReference type="Pfam" id="PF00069">
    <property type="entry name" value="Pkinase"/>
    <property type="match status" value="1"/>
</dbReference>
<keyword evidence="7" id="KW-1185">Reference proteome</keyword>
<keyword evidence="2 4" id="KW-0547">Nucleotide-binding</keyword>
<dbReference type="PROSITE" id="PS00107">
    <property type="entry name" value="PROTEIN_KINASE_ATP"/>
    <property type="match status" value="1"/>
</dbReference>
<dbReference type="InterPro" id="IPR017441">
    <property type="entry name" value="Protein_kinase_ATP_BS"/>
</dbReference>
<dbReference type="PROSITE" id="PS50011">
    <property type="entry name" value="PROTEIN_KINASE_DOM"/>
    <property type="match status" value="1"/>
</dbReference>
<dbReference type="EMBL" id="JAFJZO010000027">
    <property type="protein sequence ID" value="KAG5501526.1"/>
    <property type="molecule type" value="Genomic_DNA"/>
</dbReference>